<dbReference type="EMBL" id="MT143837">
    <property type="protein sequence ID" value="QJB03280.1"/>
    <property type="molecule type" value="Genomic_DNA"/>
</dbReference>
<evidence type="ECO:0000313" key="2">
    <source>
        <dbReference type="EMBL" id="QJB03280.1"/>
    </source>
</evidence>
<dbReference type="EMBL" id="MT143669">
    <property type="protein sequence ID" value="QJA99834.1"/>
    <property type="molecule type" value="Genomic_DNA"/>
</dbReference>
<reference evidence="2" key="1">
    <citation type="submission" date="2020-03" db="EMBL/GenBank/DDBJ databases">
        <title>The deep terrestrial virosphere.</title>
        <authorList>
            <person name="Holmfeldt K."/>
            <person name="Nilsson E."/>
            <person name="Simone D."/>
            <person name="Lopez-Fernandez M."/>
            <person name="Wu X."/>
            <person name="de Brujin I."/>
            <person name="Lundin D."/>
            <person name="Andersson A."/>
            <person name="Bertilsson S."/>
            <person name="Dopson M."/>
        </authorList>
    </citation>
    <scope>NUCLEOTIDE SEQUENCE</scope>
    <source>
        <strain evidence="1">MM171A00865</strain>
        <strain evidence="2">MM171B00812</strain>
    </source>
</reference>
<accession>A0A6M3MAT0</accession>
<gene>
    <name evidence="1" type="ORF">MM171A00865_0024</name>
    <name evidence="2" type="ORF">MM171B00812_0003</name>
</gene>
<name>A0A6M3MAT0_9ZZZZ</name>
<dbReference type="AlphaFoldDB" id="A0A6M3MAT0"/>
<sequence length="89" mass="10525">MVVTKEKVIQKALKYIRTCQDVTNPRITSVMKIESEEPPSWFWEIELIVDWTYDRECTFTLMYSIHGTMYSVGILCPKIRPGERMPRLP</sequence>
<protein>
    <submittedName>
        <fullName evidence="2">Uncharacterized protein</fullName>
    </submittedName>
</protein>
<organism evidence="2">
    <name type="scientific">viral metagenome</name>
    <dbReference type="NCBI Taxonomy" id="1070528"/>
    <lineage>
        <taxon>unclassified sequences</taxon>
        <taxon>metagenomes</taxon>
        <taxon>organismal metagenomes</taxon>
    </lineage>
</organism>
<evidence type="ECO:0000313" key="1">
    <source>
        <dbReference type="EMBL" id="QJA99834.1"/>
    </source>
</evidence>
<proteinExistence type="predicted"/>